<proteinExistence type="predicted"/>
<dbReference type="EMBL" id="JAHMHR010000028">
    <property type="protein sequence ID" value="KAK1674000.1"/>
    <property type="molecule type" value="Genomic_DNA"/>
</dbReference>
<keyword evidence="2" id="KW-1185">Reference proteome</keyword>
<name>A0AAJ0AIT0_9PEZI</name>
<organism evidence="1 2">
    <name type="scientific">Colletotrichum godetiae</name>
    <dbReference type="NCBI Taxonomy" id="1209918"/>
    <lineage>
        <taxon>Eukaryota</taxon>
        <taxon>Fungi</taxon>
        <taxon>Dikarya</taxon>
        <taxon>Ascomycota</taxon>
        <taxon>Pezizomycotina</taxon>
        <taxon>Sordariomycetes</taxon>
        <taxon>Hypocreomycetidae</taxon>
        <taxon>Glomerellales</taxon>
        <taxon>Glomerellaceae</taxon>
        <taxon>Colletotrichum</taxon>
        <taxon>Colletotrichum acutatum species complex</taxon>
    </lineage>
</organism>
<evidence type="ECO:0000313" key="1">
    <source>
        <dbReference type="EMBL" id="KAK1674000.1"/>
    </source>
</evidence>
<dbReference type="GeneID" id="85459775"/>
<comment type="caution">
    <text evidence="1">The sequence shown here is derived from an EMBL/GenBank/DDBJ whole genome shotgun (WGS) entry which is preliminary data.</text>
</comment>
<dbReference type="Proteomes" id="UP001224890">
    <property type="component" value="Unassembled WGS sequence"/>
</dbReference>
<gene>
    <name evidence="1" type="ORF">BDP55DRAFT_668761</name>
</gene>
<dbReference type="AlphaFoldDB" id="A0AAJ0AIT0"/>
<reference evidence="1" key="1">
    <citation type="submission" date="2021-06" db="EMBL/GenBank/DDBJ databases">
        <title>Comparative genomics, transcriptomics and evolutionary studies reveal genomic signatures of adaptation to plant cell wall in hemibiotrophic fungi.</title>
        <authorList>
            <consortium name="DOE Joint Genome Institute"/>
            <person name="Baroncelli R."/>
            <person name="Diaz J.F."/>
            <person name="Benocci T."/>
            <person name="Peng M."/>
            <person name="Battaglia E."/>
            <person name="Haridas S."/>
            <person name="Andreopoulos W."/>
            <person name="Labutti K."/>
            <person name="Pangilinan J."/>
            <person name="Floch G.L."/>
            <person name="Makela M.R."/>
            <person name="Henrissat B."/>
            <person name="Grigoriev I.V."/>
            <person name="Crouch J.A."/>
            <person name="De Vries R.P."/>
            <person name="Sukno S.A."/>
            <person name="Thon M.R."/>
        </authorList>
    </citation>
    <scope>NUCLEOTIDE SEQUENCE</scope>
    <source>
        <strain evidence="1">CBS 193.32</strain>
    </source>
</reference>
<protein>
    <submittedName>
        <fullName evidence="1">Uncharacterized protein</fullName>
    </submittedName>
</protein>
<accession>A0AAJ0AIT0</accession>
<dbReference type="RefSeq" id="XP_060428003.1">
    <property type="nucleotide sequence ID" value="XM_060575249.1"/>
</dbReference>
<sequence length="73" mass="8531">MVLPSRFFRVSHVPLHLLCRDAHQQLLSSTVVNFELHLPHPPHIRYVSTVMGNEERTNTSKLPRQIFYPQVLT</sequence>
<evidence type="ECO:0000313" key="2">
    <source>
        <dbReference type="Proteomes" id="UP001224890"/>
    </source>
</evidence>